<gene>
    <name evidence="1" type="ORF">CCUS01_03043</name>
</gene>
<name>A0AAJ0DMU0_9PEZI</name>
<accession>A0AAJ0DMU0</accession>
<comment type="caution">
    <text evidence="1">The sequence shown here is derived from an EMBL/GenBank/DDBJ whole genome shotgun (WGS) entry which is preliminary data.</text>
</comment>
<dbReference type="AlphaFoldDB" id="A0AAJ0DMU0"/>
<evidence type="ECO:0000313" key="2">
    <source>
        <dbReference type="Proteomes" id="UP001239213"/>
    </source>
</evidence>
<organism evidence="1 2">
    <name type="scientific">Colletotrichum cuscutae</name>
    <dbReference type="NCBI Taxonomy" id="1209917"/>
    <lineage>
        <taxon>Eukaryota</taxon>
        <taxon>Fungi</taxon>
        <taxon>Dikarya</taxon>
        <taxon>Ascomycota</taxon>
        <taxon>Pezizomycotina</taxon>
        <taxon>Sordariomycetes</taxon>
        <taxon>Hypocreomycetidae</taxon>
        <taxon>Glomerellales</taxon>
        <taxon>Glomerellaceae</taxon>
        <taxon>Colletotrichum</taxon>
        <taxon>Colletotrichum acutatum species complex</taxon>
    </lineage>
</organism>
<proteinExistence type="predicted"/>
<dbReference type="EMBL" id="MPDP01000024">
    <property type="protein sequence ID" value="KAK1493742.1"/>
    <property type="molecule type" value="Genomic_DNA"/>
</dbReference>
<evidence type="ECO:0000313" key="1">
    <source>
        <dbReference type="EMBL" id="KAK1493742.1"/>
    </source>
</evidence>
<sequence length="191" mass="21708">MTRKDFISRSTKPSKLRWFFSDKRHYVTRSQSKPQGNTVLWIRCPYISSVFYVYLTSTGDPTGQRTLACCRYQERAVGHPDLAASEPGSRPFWKPEFPNSETISLREDLLQSEIVMLRVPQALTTPGSAAREVPLGVPRDRYHDLRPGWNFSSAVVHSGDSELRLWGIEHNAFWQKPWSATLTASGVSLAH</sequence>
<dbReference type="Proteomes" id="UP001239213">
    <property type="component" value="Unassembled WGS sequence"/>
</dbReference>
<protein>
    <submittedName>
        <fullName evidence="1">Uncharacterized protein</fullName>
    </submittedName>
</protein>
<keyword evidence="2" id="KW-1185">Reference proteome</keyword>
<reference evidence="1" key="1">
    <citation type="submission" date="2016-11" db="EMBL/GenBank/DDBJ databases">
        <title>The genome sequence of Colletotrichum cuscutae.</title>
        <authorList>
            <person name="Baroncelli R."/>
        </authorList>
    </citation>
    <scope>NUCLEOTIDE SEQUENCE</scope>
    <source>
        <strain evidence="1">IMI 304802</strain>
    </source>
</reference>